<evidence type="ECO:0000256" key="1">
    <source>
        <dbReference type="ARBA" id="ARBA00004059"/>
    </source>
</evidence>
<keyword evidence="7 20" id="KW-0812">Transmembrane</keyword>
<sequence>MGKNGVKKNSCLLTMNNNESTYFRSKTKYPVAKNGRKITQSFMTIAHFKHKEFSSYPYELDNTMLFLIVQFMIQFIVQFMIINE</sequence>
<evidence type="ECO:0000256" key="13">
    <source>
        <dbReference type="ARBA" id="ARBA00023027"/>
    </source>
</evidence>
<keyword evidence="9" id="KW-0521">NADP</keyword>
<evidence type="ECO:0000256" key="16">
    <source>
        <dbReference type="ARBA" id="ARBA00029876"/>
    </source>
</evidence>
<evidence type="ECO:0000256" key="15">
    <source>
        <dbReference type="ARBA" id="ARBA00023136"/>
    </source>
</evidence>
<comment type="subcellular location">
    <subcellularLocation>
        <location evidence="2">Plastid</location>
        <location evidence="2">Chloroplast thylakoid membrane</location>
        <topology evidence="2">Multi-pass membrane protein</topology>
    </subcellularLocation>
</comment>
<evidence type="ECO:0000256" key="8">
    <source>
        <dbReference type="ARBA" id="ARBA00022719"/>
    </source>
</evidence>
<dbReference type="InParanoid" id="A0A3Q7J6J5"/>
<keyword evidence="15 20" id="KW-0472">Membrane</keyword>
<evidence type="ECO:0000256" key="5">
    <source>
        <dbReference type="ARBA" id="ARBA00018648"/>
    </source>
</evidence>
<evidence type="ECO:0000313" key="22">
    <source>
        <dbReference type="EnsemblPlants" id="Solyc12g033010.1.1.1"/>
    </source>
</evidence>
<name>A0A3Q7J6J5_SOLLC</name>
<accession>A0A3Q7J6J5</accession>
<keyword evidence="11" id="KW-1278">Translocase</keyword>
<dbReference type="GO" id="GO:0009535">
    <property type="term" value="C:chloroplast thylakoid membrane"/>
    <property type="evidence" value="ECO:0007669"/>
    <property type="project" value="UniProtKB-SubCell"/>
</dbReference>
<evidence type="ECO:0000256" key="3">
    <source>
        <dbReference type="ARBA" id="ARBA00008200"/>
    </source>
</evidence>
<keyword evidence="13" id="KW-0520">NAD</keyword>
<dbReference type="InterPro" id="IPR002128">
    <property type="entry name" value="NADH_UbQ_OxRdtase_chlpt_su5_C"/>
</dbReference>
<organism evidence="22">
    <name type="scientific">Solanum lycopersicum</name>
    <name type="common">Tomato</name>
    <name type="synonym">Lycopersicon esculentum</name>
    <dbReference type="NCBI Taxonomy" id="4081"/>
    <lineage>
        <taxon>Eukaryota</taxon>
        <taxon>Viridiplantae</taxon>
        <taxon>Streptophyta</taxon>
        <taxon>Embryophyta</taxon>
        <taxon>Tracheophyta</taxon>
        <taxon>Spermatophyta</taxon>
        <taxon>Magnoliopsida</taxon>
        <taxon>eudicotyledons</taxon>
        <taxon>Gunneridae</taxon>
        <taxon>Pentapetalae</taxon>
        <taxon>asterids</taxon>
        <taxon>lamiids</taxon>
        <taxon>Solanales</taxon>
        <taxon>Solanaceae</taxon>
        <taxon>Solanoideae</taxon>
        <taxon>Solaneae</taxon>
        <taxon>Solanum</taxon>
        <taxon>Solanum subgen. Lycopersicon</taxon>
    </lineage>
</organism>
<comment type="catalytic activity">
    <reaction evidence="18">
        <text>a plastoquinone + NADPH + (n+1) H(+)(in) = a plastoquinol + NADP(+) + n H(+)(out)</text>
        <dbReference type="Rhea" id="RHEA:42612"/>
        <dbReference type="Rhea" id="RHEA-COMP:9561"/>
        <dbReference type="Rhea" id="RHEA-COMP:9562"/>
        <dbReference type="ChEBI" id="CHEBI:15378"/>
        <dbReference type="ChEBI" id="CHEBI:17757"/>
        <dbReference type="ChEBI" id="CHEBI:57783"/>
        <dbReference type="ChEBI" id="CHEBI:58349"/>
        <dbReference type="ChEBI" id="CHEBI:62192"/>
    </reaction>
</comment>
<dbReference type="AlphaFoldDB" id="A0A3Q7J6J5"/>
<evidence type="ECO:0000256" key="6">
    <source>
        <dbReference type="ARBA" id="ARBA00022528"/>
    </source>
</evidence>
<comment type="subunit">
    <text evidence="4">NDH is composed of at least 16 different subunits, 5 of which are encoded in the nucleus.</text>
</comment>
<dbReference type="EnsemblPlants" id="Solyc12g033010.1.1">
    <property type="protein sequence ID" value="Solyc12g033010.1.1.1"/>
    <property type="gene ID" value="Solyc12g033010.1"/>
</dbReference>
<evidence type="ECO:0000313" key="23">
    <source>
        <dbReference type="Proteomes" id="UP000004994"/>
    </source>
</evidence>
<dbReference type="Proteomes" id="UP000004994">
    <property type="component" value="Chromosome 12"/>
</dbReference>
<feature type="domain" description="NADH:ubiquinone/plastoquinone oxidoreductase chloroplast chain 5 C-terminal" evidence="21">
    <location>
        <begin position="4"/>
        <end position="77"/>
    </location>
</feature>
<comment type="similarity">
    <text evidence="3">Belongs to the complex I subunit 5 family.</text>
</comment>
<dbReference type="STRING" id="4081.A0A3Q7J6J5"/>
<comment type="catalytic activity">
    <reaction evidence="19">
        <text>a plastoquinone + NADH + (n+1) H(+)(in) = a plastoquinol + NAD(+) + n H(+)(out)</text>
        <dbReference type="Rhea" id="RHEA:42608"/>
        <dbReference type="Rhea" id="RHEA-COMP:9561"/>
        <dbReference type="Rhea" id="RHEA-COMP:9562"/>
        <dbReference type="ChEBI" id="CHEBI:15378"/>
        <dbReference type="ChEBI" id="CHEBI:17757"/>
        <dbReference type="ChEBI" id="CHEBI:57540"/>
        <dbReference type="ChEBI" id="CHEBI:57945"/>
        <dbReference type="ChEBI" id="CHEBI:62192"/>
    </reaction>
</comment>
<keyword evidence="10" id="KW-0618">Plastoquinone</keyword>
<dbReference type="Gramene" id="Solyc12g033010.1.1">
    <property type="protein sequence ID" value="Solyc12g033010.1.1.1"/>
    <property type="gene ID" value="Solyc12g033010.1"/>
</dbReference>
<keyword evidence="12 20" id="KW-1133">Transmembrane helix</keyword>
<evidence type="ECO:0000256" key="2">
    <source>
        <dbReference type="ARBA" id="ARBA00004454"/>
    </source>
</evidence>
<evidence type="ECO:0000256" key="11">
    <source>
        <dbReference type="ARBA" id="ARBA00022967"/>
    </source>
</evidence>
<keyword evidence="6" id="KW-0934">Plastid</keyword>
<feature type="transmembrane region" description="Helical" evidence="20">
    <location>
        <begin position="63"/>
        <end position="82"/>
    </location>
</feature>
<evidence type="ECO:0000256" key="17">
    <source>
        <dbReference type="ARBA" id="ARBA00031649"/>
    </source>
</evidence>
<evidence type="ECO:0000256" key="14">
    <source>
        <dbReference type="ARBA" id="ARBA00023078"/>
    </source>
</evidence>
<keyword evidence="6" id="KW-0150">Chloroplast</keyword>
<evidence type="ECO:0000256" key="20">
    <source>
        <dbReference type="SAM" id="Phobius"/>
    </source>
</evidence>
<evidence type="ECO:0000256" key="19">
    <source>
        <dbReference type="ARBA" id="ARBA00048026"/>
    </source>
</evidence>
<comment type="function">
    <text evidence="1">NDH shuttles electrons from NAD(P)H:plastoquinone, via FMN and iron-sulfur (Fe-S) centers, to quinones in the photosynthetic chain and possibly in a chloroplast respiratory chain. The immediate electron acceptor for the enzyme in this species is believed to be plastoquinone. Couples the redox reaction to proton translocation, and thus conserves the redox energy in a proton gradient.</text>
</comment>
<dbReference type="PaxDb" id="4081-Solyc12g033010.1.1"/>
<dbReference type="GO" id="GO:0048038">
    <property type="term" value="F:quinone binding"/>
    <property type="evidence" value="ECO:0007669"/>
    <property type="project" value="UniProtKB-KW"/>
</dbReference>
<keyword evidence="23" id="KW-1185">Reference proteome</keyword>
<evidence type="ECO:0000256" key="12">
    <source>
        <dbReference type="ARBA" id="ARBA00022989"/>
    </source>
</evidence>
<evidence type="ECO:0000256" key="9">
    <source>
        <dbReference type="ARBA" id="ARBA00022857"/>
    </source>
</evidence>
<evidence type="ECO:0000256" key="10">
    <source>
        <dbReference type="ARBA" id="ARBA00022957"/>
    </source>
</evidence>
<evidence type="ECO:0000256" key="18">
    <source>
        <dbReference type="ARBA" id="ARBA00047726"/>
    </source>
</evidence>
<keyword evidence="8" id="KW-0874">Quinone</keyword>
<reference evidence="22" key="1">
    <citation type="journal article" date="2012" name="Nature">
        <title>The tomato genome sequence provides insights into fleshy fruit evolution.</title>
        <authorList>
            <consortium name="Tomato Genome Consortium"/>
        </authorList>
    </citation>
    <scope>NUCLEOTIDE SEQUENCE [LARGE SCALE GENOMIC DNA]</scope>
    <source>
        <strain evidence="22">cv. Heinz 1706</strain>
    </source>
</reference>
<evidence type="ECO:0000256" key="4">
    <source>
        <dbReference type="ARBA" id="ARBA00011199"/>
    </source>
</evidence>
<reference evidence="22" key="2">
    <citation type="submission" date="2019-01" db="UniProtKB">
        <authorList>
            <consortium name="EnsemblPlants"/>
        </authorList>
    </citation>
    <scope>IDENTIFICATION</scope>
    <source>
        <strain evidence="22">cv. Heinz 1706</strain>
    </source>
</reference>
<protein>
    <recommendedName>
        <fullName evidence="5">NAD(P)H-quinone oxidoreductase subunit 5, chloroplastic</fullName>
    </recommendedName>
    <alternativeName>
        <fullName evidence="17">NAD(P)H dehydrogenase subunit 5</fullName>
    </alternativeName>
    <alternativeName>
        <fullName evidence="16">NADH-plastoquinone oxidoreductase subunit 5</fullName>
    </alternativeName>
</protein>
<evidence type="ECO:0000259" key="21">
    <source>
        <dbReference type="Pfam" id="PF01010"/>
    </source>
</evidence>
<dbReference type="Pfam" id="PF01010">
    <property type="entry name" value="Proton_antipo_C"/>
    <property type="match status" value="1"/>
</dbReference>
<keyword evidence="14" id="KW-0793">Thylakoid</keyword>
<evidence type="ECO:0000256" key="7">
    <source>
        <dbReference type="ARBA" id="ARBA00022692"/>
    </source>
</evidence>
<proteinExistence type="inferred from homology"/>